<dbReference type="Gene3D" id="3.40.50.11710">
    <property type="entry name" value="Cyclodipeptide synthase"/>
    <property type="match status" value="1"/>
</dbReference>
<gene>
    <name evidence="1" type="ORF">CFE62_005470</name>
</gene>
<dbReference type="Proteomes" id="UP000226429">
    <property type="component" value="Unassembled WGS sequence"/>
</dbReference>
<dbReference type="GO" id="GO:0016755">
    <property type="term" value="F:aminoacyltransferase activity"/>
    <property type="evidence" value="ECO:0007669"/>
    <property type="project" value="InterPro"/>
</dbReference>
<evidence type="ECO:0000313" key="2">
    <source>
        <dbReference type="Proteomes" id="UP000226429"/>
    </source>
</evidence>
<sequence length="296" mass="34465">MKTNKTPNKIKFQIKLPNEKIILNYAISKDNDRQTDDNFRLFTNWIIENKKKVTSVKIILSDYLNRFYVGEERALLWGKNWQDKNKKYLEELRKEDIPYQLIGWRSLIDEEKYIQLKPRVDDLYTTDQEFKTTVNGLATSHQNKAGFDSAVQYLLEESAGIASLTEGILTYPSPKLNGAIHCALTKLNCGPIYIGHMFIHSKSSYNPEYTLYQAIFKTMCALEQAGYKDLKAKHQFFCESIRSYENPNKNNFEFFLNTLTQNNQCHEKLSSCQNRDLERTFLSSSLVFNSARRGSI</sequence>
<organism evidence="1 2">
    <name type="scientific">Candidatus Aquirickettsiella gammari</name>
    <dbReference type="NCBI Taxonomy" id="2016198"/>
    <lineage>
        <taxon>Bacteria</taxon>
        <taxon>Pseudomonadati</taxon>
        <taxon>Pseudomonadota</taxon>
        <taxon>Gammaproteobacteria</taxon>
        <taxon>Legionellales</taxon>
        <taxon>Coxiellaceae</taxon>
        <taxon>Candidatus Aquirickettsiella</taxon>
    </lineage>
</organism>
<proteinExistence type="predicted"/>
<reference evidence="1 2" key="1">
    <citation type="journal article" date="2017" name="Int. J. Syst. Evol. Microbiol.">
        <title>Aquarickettsiella crustaci n. gen. n. sp. (Gammaproteobacteria: Legionellales: Coxiellaceae); a bacterial pathogen of the freshwater crustacean: Gammarus fossarum (Malacostraca: Amphipoda).</title>
        <authorList>
            <person name="Bojko J."/>
            <person name="Dunn A.M."/>
            <person name="Stebbing P.D."/>
            <person name="Van Aerle R."/>
            <person name="Bacela-Spychalska K."/>
            <person name="Bean T.P."/>
            <person name="Stentiford G.D."/>
        </authorList>
    </citation>
    <scope>NUCLEOTIDE SEQUENCE [LARGE SCALE GENOMIC DNA]</scope>
    <source>
        <strain evidence="1">RA15029</strain>
    </source>
</reference>
<dbReference type="InterPro" id="IPR038622">
    <property type="entry name" value="CDPS_sf"/>
</dbReference>
<evidence type="ECO:0000313" key="1">
    <source>
        <dbReference type="EMBL" id="RDH40141.1"/>
    </source>
</evidence>
<dbReference type="EMBL" id="NMOS02000015">
    <property type="protein sequence ID" value="RDH40141.1"/>
    <property type="molecule type" value="Genomic_DNA"/>
</dbReference>
<keyword evidence="2" id="KW-1185">Reference proteome</keyword>
<dbReference type="AlphaFoldDB" id="A0A370CGK7"/>
<comment type="caution">
    <text evidence="1">The sequence shown here is derived from an EMBL/GenBank/DDBJ whole genome shotgun (WGS) entry which is preliminary data.</text>
</comment>
<accession>A0A370CGK7</accession>
<protein>
    <submittedName>
        <fullName evidence="1">Uncharacterized protein</fullName>
    </submittedName>
</protein>
<name>A0A370CGK7_9COXI</name>
<reference evidence="1 2" key="2">
    <citation type="journal article" date="2018" name="J. Invertebr. Pathol.">
        <title>'Candidatus Aquirickettsiella gammari' (Gammaproteobacteria: Legionellales: Coxiellaceae): A bacterial pathogen of the freshwater crustacean Gammarus fossarum (Malacostraca: Amphipoda).</title>
        <authorList>
            <person name="Bojko J."/>
            <person name="Dunn A.M."/>
            <person name="Stebbing P.D."/>
            <person name="van Aerle R."/>
            <person name="Bacela-Spychalska K."/>
            <person name="Bean T.P."/>
            <person name="Urrutia A."/>
            <person name="Stentiford G.D."/>
        </authorList>
    </citation>
    <scope>NUCLEOTIDE SEQUENCE [LARGE SCALE GENOMIC DNA]</scope>
    <source>
        <strain evidence="1">RA15029</strain>
    </source>
</reference>